<dbReference type="AlphaFoldDB" id="A0AAW1RCK8"/>
<feature type="region of interest" description="Disordered" evidence="2">
    <location>
        <begin position="199"/>
        <end position="226"/>
    </location>
</feature>
<comment type="similarity">
    <text evidence="1">Belongs to the saccharopine dehydrogenase family.</text>
</comment>
<dbReference type="Proteomes" id="UP001438707">
    <property type="component" value="Unassembled WGS sequence"/>
</dbReference>
<organism evidence="5 6">
    <name type="scientific">Apatococcus lobatus</name>
    <dbReference type="NCBI Taxonomy" id="904363"/>
    <lineage>
        <taxon>Eukaryota</taxon>
        <taxon>Viridiplantae</taxon>
        <taxon>Chlorophyta</taxon>
        <taxon>core chlorophytes</taxon>
        <taxon>Trebouxiophyceae</taxon>
        <taxon>Chlorellales</taxon>
        <taxon>Chlorellaceae</taxon>
        <taxon>Apatococcus</taxon>
    </lineage>
</organism>
<dbReference type="SUPFAM" id="SSF51735">
    <property type="entry name" value="NAD(P)-binding Rossmann-fold domains"/>
    <property type="match status" value="1"/>
</dbReference>
<evidence type="ECO:0000259" key="4">
    <source>
        <dbReference type="Pfam" id="PF03435"/>
    </source>
</evidence>
<dbReference type="Gene3D" id="3.40.50.720">
    <property type="entry name" value="NAD(P)-binding Rossmann-like Domain"/>
    <property type="match status" value="1"/>
</dbReference>
<protein>
    <recommendedName>
        <fullName evidence="4">Saccharopine dehydrogenase NADP binding domain-containing protein</fullName>
    </recommendedName>
</protein>
<dbReference type="InterPro" id="IPR005097">
    <property type="entry name" value="Sacchrp_dh_NADP-bd"/>
</dbReference>
<accession>A0AAW1RCK8</accession>
<keyword evidence="6" id="KW-1185">Reference proteome</keyword>
<keyword evidence="3" id="KW-0812">Transmembrane</keyword>
<dbReference type="EMBL" id="JALJOS010000014">
    <property type="protein sequence ID" value="KAK9831231.1"/>
    <property type="molecule type" value="Genomic_DNA"/>
</dbReference>
<proteinExistence type="inferred from homology"/>
<dbReference type="GO" id="GO:0005739">
    <property type="term" value="C:mitochondrion"/>
    <property type="evidence" value="ECO:0007669"/>
    <property type="project" value="TreeGrafter"/>
</dbReference>
<dbReference type="InterPro" id="IPR051276">
    <property type="entry name" value="Saccharopine_DH-like_oxidrdct"/>
</dbReference>
<gene>
    <name evidence="5" type="ORF">WJX74_008489</name>
</gene>
<feature type="compositionally biased region" description="Basic and acidic residues" evidence="2">
    <location>
        <begin position="214"/>
        <end position="224"/>
    </location>
</feature>
<dbReference type="PANTHER" id="PTHR12286">
    <property type="entry name" value="SACCHAROPINE DEHYDROGENASE-LIKE OXIDOREDUCTASE"/>
    <property type="match status" value="1"/>
</dbReference>
<feature type="domain" description="Saccharopine dehydrogenase NADP binding" evidence="4">
    <location>
        <begin position="9"/>
        <end position="136"/>
    </location>
</feature>
<comment type="caution">
    <text evidence="5">The sequence shown here is derived from an EMBL/GenBank/DDBJ whole genome shotgun (WGS) entry which is preliminary data.</text>
</comment>
<feature type="transmembrane region" description="Helical" evidence="3">
    <location>
        <begin position="278"/>
        <end position="296"/>
    </location>
</feature>
<dbReference type="GO" id="GO:0009247">
    <property type="term" value="P:glycolipid biosynthetic process"/>
    <property type="evidence" value="ECO:0007669"/>
    <property type="project" value="TreeGrafter"/>
</dbReference>
<dbReference type="PANTHER" id="PTHR12286:SF5">
    <property type="entry name" value="SACCHAROPINE DEHYDROGENASE-LIKE OXIDOREDUCTASE"/>
    <property type="match status" value="1"/>
</dbReference>
<evidence type="ECO:0000256" key="1">
    <source>
        <dbReference type="ARBA" id="ARBA00038048"/>
    </source>
</evidence>
<dbReference type="InterPro" id="IPR036291">
    <property type="entry name" value="NAD(P)-bd_dom_sf"/>
</dbReference>
<reference evidence="5 6" key="1">
    <citation type="journal article" date="2024" name="Nat. Commun.">
        <title>Phylogenomics reveals the evolutionary origins of lichenization in chlorophyte algae.</title>
        <authorList>
            <person name="Puginier C."/>
            <person name="Libourel C."/>
            <person name="Otte J."/>
            <person name="Skaloud P."/>
            <person name="Haon M."/>
            <person name="Grisel S."/>
            <person name="Petersen M."/>
            <person name="Berrin J.G."/>
            <person name="Delaux P.M."/>
            <person name="Dal Grande F."/>
            <person name="Keller J."/>
        </authorList>
    </citation>
    <scope>NUCLEOTIDE SEQUENCE [LARGE SCALE GENOMIC DNA]</scope>
    <source>
        <strain evidence="5 6">SAG 2145</strain>
    </source>
</reference>
<evidence type="ECO:0000256" key="3">
    <source>
        <dbReference type="SAM" id="Phobius"/>
    </source>
</evidence>
<keyword evidence="3" id="KW-0472">Membrane</keyword>
<feature type="transmembrane region" description="Helical" evidence="3">
    <location>
        <begin position="173"/>
        <end position="195"/>
    </location>
</feature>
<keyword evidence="3" id="KW-1133">Transmembrane helix</keyword>
<sequence length="424" mass="45853">MVDRPYDVTVWGATGTVGRLICENLATHYTPRVKWAVAGRTPANLKKIKDQAIKINPACKDVGVLVGDMTKQASVDEVVRSTHVVIAAAGPYTKLGGPVVDACVRLHSHYLDLSAELPWMRDIQRKYHDKAVHEKVKIVHTSGFDSIPSDIGALFVADHMLNHMGRRPASVKFLFGGGFGTFASGTLSSLFTAFAEPSRDEQKVNANPYNLNPPDDRSGPDRPDSYSASYHAAGKTWTAPFIMAPCNTRVVRRSQHLLGHPFGKDFSYTEGQAVPNVAVAYLVAGMYQLFGLLLFLRPLQPVWSWLLPRIGVPPGNFVKKYGSWDARVVAESEPDASGKTVTATAILKHGAPGGDPGYYSTSRLILEAALCLALQEDQLAQAGLRQGGCITPASACGLFLVDRLRKAGLTVEIEGVNSNSKKAS</sequence>
<dbReference type="GO" id="GO:0005886">
    <property type="term" value="C:plasma membrane"/>
    <property type="evidence" value="ECO:0007669"/>
    <property type="project" value="TreeGrafter"/>
</dbReference>
<evidence type="ECO:0000313" key="5">
    <source>
        <dbReference type="EMBL" id="KAK9831231.1"/>
    </source>
</evidence>
<dbReference type="GO" id="GO:0005811">
    <property type="term" value="C:lipid droplet"/>
    <property type="evidence" value="ECO:0007669"/>
    <property type="project" value="TreeGrafter"/>
</dbReference>
<evidence type="ECO:0000256" key="2">
    <source>
        <dbReference type="SAM" id="MobiDB-lite"/>
    </source>
</evidence>
<name>A0AAW1RCK8_9CHLO</name>
<evidence type="ECO:0000313" key="6">
    <source>
        <dbReference type="Proteomes" id="UP001438707"/>
    </source>
</evidence>
<dbReference type="Pfam" id="PF03435">
    <property type="entry name" value="Sacchrp_dh_NADP"/>
    <property type="match status" value="1"/>
</dbReference>